<evidence type="ECO:0000256" key="4">
    <source>
        <dbReference type="ARBA" id="ARBA00022553"/>
    </source>
</evidence>
<dbReference type="SUPFAM" id="SSF55874">
    <property type="entry name" value="ATPase domain of HSP90 chaperone/DNA topoisomerase II/histidine kinase"/>
    <property type="match status" value="1"/>
</dbReference>
<keyword evidence="5" id="KW-0808">Transferase</keyword>
<dbReference type="InterPro" id="IPR036097">
    <property type="entry name" value="HisK_dim/P_sf"/>
</dbReference>
<dbReference type="Gene3D" id="6.10.340.10">
    <property type="match status" value="1"/>
</dbReference>
<feature type="domain" description="HAMP" evidence="13">
    <location>
        <begin position="150"/>
        <end position="203"/>
    </location>
</feature>
<dbReference type="Pfam" id="PF02518">
    <property type="entry name" value="HATPase_c"/>
    <property type="match status" value="1"/>
</dbReference>
<evidence type="ECO:0000256" key="8">
    <source>
        <dbReference type="ARBA" id="ARBA00022989"/>
    </source>
</evidence>
<dbReference type="PRINTS" id="PR00344">
    <property type="entry name" value="BCTRLSENSOR"/>
</dbReference>
<dbReference type="InterPro" id="IPR050428">
    <property type="entry name" value="TCS_sensor_his_kinase"/>
</dbReference>
<keyword evidence="8 11" id="KW-1133">Transmembrane helix</keyword>
<dbReference type="InterPro" id="IPR003660">
    <property type="entry name" value="HAMP_dom"/>
</dbReference>
<dbReference type="PROSITE" id="PS50109">
    <property type="entry name" value="HIS_KIN"/>
    <property type="match status" value="1"/>
</dbReference>
<comment type="caution">
    <text evidence="14">The sequence shown here is derived from an EMBL/GenBank/DDBJ whole genome shotgun (WGS) entry which is preliminary data.</text>
</comment>
<dbReference type="Gene3D" id="3.30.565.10">
    <property type="entry name" value="Histidine kinase-like ATPase, C-terminal domain"/>
    <property type="match status" value="1"/>
</dbReference>
<dbReference type="Pfam" id="PF00672">
    <property type="entry name" value="HAMP"/>
    <property type="match status" value="1"/>
</dbReference>
<accession>A0ABW5HDC8</accession>
<evidence type="ECO:0000256" key="11">
    <source>
        <dbReference type="SAM" id="Phobius"/>
    </source>
</evidence>
<reference evidence="15" key="1">
    <citation type="journal article" date="2019" name="Int. J. Syst. Evol. Microbiol.">
        <title>The Global Catalogue of Microorganisms (GCM) 10K type strain sequencing project: providing services to taxonomists for standard genome sequencing and annotation.</title>
        <authorList>
            <consortium name="The Broad Institute Genomics Platform"/>
            <consortium name="The Broad Institute Genome Sequencing Center for Infectious Disease"/>
            <person name="Wu L."/>
            <person name="Ma J."/>
        </authorList>
    </citation>
    <scope>NUCLEOTIDE SEQUENCE [LARGE SCALE GENOMIC DNA]</scope>
    <source>
        <strain evidence="15">CGMCC 4.7641</strain>
    </source>
</reference>
<evidence type="ECO:0000256" key="6">
    <source>
        <dbReference type="ARBA" id="ARBA00022692"/>
    </source>
</evidence>
<keyword evidence="15" id="KW-1185">Reference proteome</keyword>
<keyword evidence="10 11" id="KW-0472">Membrane</keyword>
<keyword evidence="7 14" id="KW-0418">Kinase</keyword>
<dbReference type="SUPFAM" id="SSF47384">
    <property type="entry name" value="Homodimeric domain of signal transducing histidine kinase"/>
    <property type="match status" value="1"/>
</dbReference>
<dbReference type="InterPro" id="IPR003594">
    <property type="entry name" value="HATPase_dom"/>
</dbReference>
<dbReference type="PANTHER" id="PTHR45436">
    <property type="entry name" value="SENSOR HISTIDINE KINASE YKOH"/>
    <property type="match status" value="1"/>
</dbReference>
<evidence type="ECO:0000256" key="1">
    <source>
        <dbReference type="ARBA" id="ARBA00000085"/>
    </source>
</evidence>
<dbReference type="CDD" id="cd00075">
    <property type="entry name" value="HATPase"/>
    <property type="match status" value="1"/>
</dbReference>
<feature type="domain" description="Histidine kinase" evidence="12">
    <location>
        <begin position="211"/>
        <end position="419"/>
    </location>
</feature>
<comment type="subcellular location">
    <subcellularLocation>
        <location evidence="2">Cell membrane</location>
    </subcellularLocation>
</comment>
<dbReference type="SMART" id="SM00388">
    <property type="entry name" value="HisKA"/>
    <property type="match status" value="1"/>
</dbReference>
<gene>
    <name evidence="14" type="ORF">ACFSVL_26095</name>
</gene>
<evidence type="ECO:0000256" key="10">
    <source>
        <dbReference type="ARBA" id="ARBA00023136"/>
    </source>
</evidence>
<organism evidence="14 15">
    <name type="scientific">Amycolatopsis silviterrae</name>
    <dbReference type="NCBI Taxonomy" id="1656914"/>
    <lineage>
        <taxon>Bacteria</taxon>
        <taxon>Bacillati</taxon>
        <taxon>Actinomycetota</taxon>
        <taxon>Actinomycetes</taxon>
        <taxon>Pseudonocardiales</taxon>
        <taxon>Pseudonocardiaceae</taxon>
        <taxon>Amycolatopsis</taxon>
    </lineage>
</organism>
<dbReference type="InterPro" id="IPR004358">
    <property type="entry name" value="Sig_transdc_His_kin-like_C"/>
</dbReference>
<name>A0ABW5HDC8_9PSEU</name>
<evidence type="ECO:0000256" key="9">
    <source>
        <dbReference type="ARBA" id="ARBA00023012"/>
    </source>
</evidence>
<dbReference type="InterPro" id="IPR003661">
    <property type="entry name" value="HisK_dim/P_dom"/>
</dbReference>
<dbReference type="InterPro" id="IPR005467">
    <property type="entry name" value="His_kinase_dom"/>
</dbReference>
<protein>
    <recommendedName>
        <fullName evidence="3">histidine kinase</fullName>
        <ecNumber evidence="3">2.7.13.3</ecNumber>
    </recommendedName>
</protein>
<evidence type="ECO:0000256" key="3">
    <source>
        <dbReference type="ARBA" id="ARBA00012438"/>
    </source>
</evidence>
<evidence type="ECO:0000256" key="2">
    <source>
        <dbReference type="ARBA" id="ARBA00004236"/>
    </source>
</evidence>
<dbReference type="CDD" id="cd06225">
    <property type="entry name" value="HAMP"/>
    <property type="match status" value="1"/>
</dbReference>
<dbReference type="InterPro" id="IPR036890">
    <property type="entry name" value="HATPase_C_sf"/>
</dbReference>
<evidence type="ECO:0000256" key="5">
    <source>
        <dbReference type="ARBA" id="ARBA00022679"/>
    </source>
</evidence>
<keyword evidence="9" id="KW-0902">Two-component regulatory system</keyword>
<evidence type="ECO:0000259" key="12">
    <source>
        <dbReference type="PROSITE" id="PS50109"/>
    </source>
</evidence>
<dbReference type="PANTHER" id="PTHR45436:SF5">
    <property type="entry name" value="SENSOR HISTIDINE KINASE TRCS"/>
    <property type="match status" value="1"/>
</dbReference>
<dbReference type="RefSeq" id="WP_378308180.1">
    <property type="nucleotide sequence ID" value="NZ_JBHUKS010000018.1"/>
</dbReference>
<evidence type="ECO:0000313" key="14">
    <source>
        <dbReference type="EMBL" id="MFD2470889.1"/>
    </source>
</evidence>
<evidence type="ECO:0000313" key="15">
    <source>
        <dbReference type="Proteomes" id="UP001597483"/>
    </source>
</evidence>
<proteinExistence type="predicted"/>
<keyword evidence="4" id="KW-0597">Phosphoprotein</keyword>
<dbReference type="GO" id="GO:0016301">
    <property type="term" value="F:kinase activity"/>
    <property type="evidence" value="ECO:0007669"/>
    <property type="project" value="UniProtKB-KW"/>
</dbReference>
<evidence type="ECO:0000256" key="7">
    <source>
        <dbReference type="ARBA" id="ARBA00022777"/>
    </source>
</evidence>
<dbReference type="CDD" id="cd00082">
    <property type="entry name" value="HisKA"/>
    <property type="match status" value="1"/>
</dbReference>
<dbReference type="EC" id="2.7.13.3" evidence="3"/>
<dbReference type="SMART" id="SM00304">
    <property type="entry name" value="HAMP"/>
    <property type="match status" value="1"/>
</dbReference>
<dbReference type="EMBL" id="JBHUKS010000018">
    <property type="protein sequence ID" value="MFD2470889.1"/>
    <property type="molecule type" value="Genomic_DNA"/>
</dbReference>
<comment type="catalytic activity">
    <reaction evidence="1">
        <text>ATP + protein L-histidine = ADP + protein N-phospho-L-histidine.</text>
        <dbReference type="EC" id="2.7.13.3"/>
    </reaction>
</comment>
<keyword evidence="6 11" id="KW-0812">Transmembrane</keyword>
<dbReference type="PROSITE" id="PS50885">
    <property type="entry name" value="HAMP"/>
    <property type="match status" value="1"/>
</dbReference>
<dbReference type="Proteomes" id="UP001597483">
    <property type="component" value="Unassembled WGS sequence"/>
</dbReference>
<sequence>MPVKDTLSAATKREDPLAEKSADARRGLFRLSVRTRLTALYGGFFLLAGIVLTVVTYIVVSNELPGPAQYLGDGASVRLGQAIPADTQWAPAEPASTIPMRTSPSPVEQVASAVVTDYRSSTMSTLLVASAIALVITAALAVLFGWFMAGRALRPLHTITSTARRLEAGKLDQRINLDGPSDELKELADTFDSMLDRLAGSFDSQKRFVANASHELRTPLAVQRTLIEVALENPEAGPVLTKLGAHLLQTNERSERLIEGLLILARSDRGLSARTPVRLDKVVRSVVKLTAAQAKEAGVTVETRLRARTVVGDAVLLERLVLNLVSNAISYNVPDGWVSIVIGATPALSVRNSGPNVDGGAVAGLFEPFRRGKPDRTGAADHSGLGLSIVRSVARAHGGEVSGRANPNGGLTVEVRLPA</sequence>
<dbReference type="Gene3D" id="1.10.287.130">
    <property type="match status" value="1"/>
</dbReference>
<dbReference type="Pfam" id="PF00512">
    <property type="entry name" value="HisKA"/>
    <property type="match status" value="1"/>
</dbReference>
<evidence type="ECO:0000259" key="13">
    <source>
        <dbReference type="PROSITE" id="PS50885"/>
    </source>
</evidence>
<dbReference type="SUPFAM" id="SSF158472">
    <property type="entry name" value="HAMP domain-like"/>
    <property type="match status" value="1"/>
</dbReference>
<feature type="transmembrane region" description="Helical" evidence="11">
    <location>
        <begin position="39"/>
        <end position="60"/>
    </location>
</feature>
<feature type="transmembrane region" description="Helical" evidence="11">
    <location>
        <begin position="126"/>
        <end position="149"/>
    </location>
</feature>
<dbReference type="SMART" id="SM00387">
    <property type="entry name" value="HATPase_c"/>
    <property type="match status" value="1"/>
</dbReference>